<organism evidence="1 2">
    <name type="scientific">Aquilegia coerulea</name>
    <name type="common">Rocky mountain columbine</name>
    <dbReference type="NCBI Taxonomy" id="218851"/>
    <lineage>
        <taxon>Eukaryota</taxon>
        <taxon>Viridiplantae</taxon>
        <taxon>Streptophyta</taxon>
        <taxon>Embryophyta</taxon>
        <taxon>Tracheophyta</taxon>
        <taxon>Spermatophyta</taxon>
        <taxon>Magnoliopsida</taxon>
        <taxon>Ranunculales</taxon>
        <taxon>Ranunculaceae</taxon>
        <taxon>Thalictroideae</taxon>
        <taxon>Aquilegia</taxon>
    </lineage>
</organism>
<dbReference type="PANTHER" id="PTHR37611:SF4">
    <property type="entry name" value="OS06G0538400 PROTEIN"/>
    <property type="match status" value="1"/>
</dbReference>
<evidence type="ECO:0000313" key="1">
    <source>
        <dbReference type="EMBL" id="PIA41579.1"/>
    </source>
</evidence>
<name>A0A2G5DDH4_AQUCA</name>
<accession>A0A2G5DDH4</accession>
<protein>
    <submittedName>
        <fullName evidence="1">Uncharacterized protein</fullName>
    </submittedName>
</protein>
<keyword evidence="2" id="KW-1185">Reference proteome</keyword>
<sequence length="170" mass="19189">MASISSDNWNSFPYTGMELDGMEISETDAALLMTLLEESHVEEVEDGKLKSVIQSLEAEIGRSDEDAIWDDIGDCSSSCMFDMYDSFDWIDTEMASTSPNDDGMGNWYAYSVENELVGMTNFENTGSNNIDDFASLPTFKDIADFSQFVYEDDQSYCTLWQETYCSSMYS</sequence>
<dbReference type="Proteomes" id="UP000230069">
    <property type="component" value="Unassembled WGS sequence"/>
</dbReference>
<dbReference type="EMBL" id="KZ305039">
    <property type="protein sequence ID" value="PIA41579.1"/>
    <property type="molecule type" value="Genomic_DNA"/>
</dbReference>
<dbReference type="STRING" id="218851.A0A2G5DDH4"/>
<dbReference type="OrthoDB" id="691231at2759"/>
<gene>
    <name evidence="1" type="ORF">AQUCO_02200193v1</name>
</gene>
<proteinExistence type="predicted"/>
<reference evidence="1 2" key="1">
    <citation type="submission" date="2017-09" db="EMBL/GenBank/DDBJ databases">
        <title>WGS assembly of Aquilegia coerulea Goldsmith.</title>
        <authorList>
            <person name="Hodges S."/>
            <person name="Kramer E."/>
            <person name="Nordborg M."/>
            <person name="Tomkins J."/>
            <person name="Borevitz J."/>
            <person name="Derieg N."/>
            <person name="Yan J."/>
            <person name="Mihaltcheva S."/>
            <person name="Hayes R.D."/>
            <person name="Rokhsar D."/>
        </authorList>
    </citation>
    <scope>NUCLEOTIDE SEQUENCE [LARGE SCALE GENOMIC DNA]</scope>
    <source>
        <strain evidence="2">cv. Goldsmith</strain>
    </source>
</reference>
<dbReference type="InParanoid" id="A0A2G5DDH4"/>
<dbReference type="PANTHER" id="PTHR37611">
    <property type="entry name" value="VIRUS-SPECIFIC-SIGNALING-PATHWAY REGULATED PROTEIN-RELATED"/>
    <property type="match status" value="1"/>
</dbReference>
<dbReference type="AlphaFoldDB" id="A0A2G5DDH4"/>
<evidence type="ECO:0000313" key="2">
    <source>
        <dbReference type="Proteomes" id="UP000230069"/>
    </source>
</evidence>